<evidence type="ECO:0000313" key="2">
    <source>
        <dbReference type="Proteomes" id="UP001307889"/>
    </source>
</evidence>
<organism evidence="1 2">
    <name type="scientific">Nesidiocoris tenuis</name>
    <dbReference type="NCBI Taxonomy" id="355587"/>
    <lineage>
        <taxon>Eukaryota</taxon>
        <taxon>Metazoa</taxon>
        <taxon>Ecdysozoa</taxon>
        <taxon>Arthropoda</taxon>
        <taxon>Hexapoda</taxon>
        <taxon>Insecta</taxon>
        <taxon>Pterygota</taxon>
        <taxon>Neoptera</taxon>
        <taxon>Paraneoptera</taxon>
        <taxon>Hemiptera</taxon>
        <taxon>Heteroptera</taxon>
        <taxon>Panheteroptera</taxon>
        <taxon>Cimicomorpha</taxon>
        <taxon>Miridae</taxon>
        <taxon>Dicyphina</taxon>
        <taxon>Nesidiocoris</taxon>
    </lineage>
</organism>
<evidence type="ECO:0000313" key="1">
    <source>
        <dbReference type="EMBL" id="BES88010.1"/>
    </source>
</evidence>
<gene>
    <name evidence="1" type="ORF">NTJ_00817</name>
</gene>
<protein>
    <submittedName>
        <fullName evidence="1">Uncharacterized protein</fullName>
    </submittedName>
</protein>
<keyword evidence="2" id="KW-1185">Reference proteome</keyword>
<dbReference type="EMBL" id="AP028909">
    <property type="protein sequence ID" value="BES88010.1"/>
    <property type="molecule type" value="Genomic_DNA"/>
</dbReference>
<name>A0ABN7A795_9HEMI</name>
<proteinExistence type="predicted"/>
<reference evidence="1 2" key="1">
    <citation type="submission" date="2023-09" db="EMBL/GenBank/DDBJ databases">
        <title>Nesidiocoris tenuis whole genome shotgun sequence.</title>
        <authorList>
            <person name="Shibata T."/>
            <person name="Shimoda M."/>
            <person name="Kobayashi T."/>
            <person name="Uehara T."/>
        </authorList>
    </citation>
    <scope>NUCLEOTIDE SEQUENCE [LARGE SCALE GENOMIC DNA]</scope>
    <source>
        <strain evidence="1 2">Japan</strain>
    </source>
</reference>
<accession>A0ABN7A795</accession>
<dbReference type="Proteomes" id="UP001307889">
    <property type="component" value="Chromosome 1"/>
</dbReference>
<sequence length="93" mass="10242">MGSSIFNPFGGRLAAYLLRRASVNVHALKSAFPPYFTSKRRKASSRYVGVASPRRNIITPCSLTSSGEGKHLYSGGVDFFTPPLCYQRMADDH</sequence>